<dbReference type="EMBL" id="WJXB01000004">
    <property type="protein sequence ID" value="MRN54027.1"/>
    <property type="molecule type" value="Genomic_DNA"/>
</dbReference>
<evidence type="ECO:0000313" key="12">
    <source>
        <dbReference type="Proteomes" id="UP000463051"/>
    </source>
</evidence>
<sequence length="563" mass="61110">MRWINNLKIGTRLISAFILIALMAGVVGVIGITNIKQVNQDYSNLYVNYGVASGDLGHVGMDFHNIRAAIRDVLIKTTNKEREPYITKIKTLDTDMDSYLGKFETSIQTEDVRTAFNTLTASLKDYKTVREQVSSLAQDNKVEAAETLFYGDALQPSIVANENLDKLIKLMEVGGLKKSEEYSADVNSTVNTMFVIVGVTMILAISIGIFVSRIISKPINRLVAVSEQMADGDLNVTIQADTKDEVGILATSFLRMSNNMNEVMQNINSAADQVASGARQMSESSIALSEGATEQASSVEELSASLEEISSQTKLNAQHSNNANQLAEAAQKNAVHGNEQMGSMLRAMEEINDSSINISKIIKVIDEIAFQTNILALNAAVEAARAGQHGKGFAVVAEEVRNLAARSANAAKETTAMIEGSIKKVDIGTKIANNTAVALQNIVNDVAQVAELISNITISSNEQAIGVAQINQGILQVSHVVQTNSATSEESAASSEELTHQALMLQEQVNRFQLKKMDYARENFSEARPSTLQTNESYIRANATNKTKRPTKISLSDNDFGKY</sequence>
<dbReference type="PRINTS" id="PR00260">
    <property type="entry name" value="CHEMTRNSDUCR"/>
</dbReference>
<evidence type="ECO:0000256" key="3">
    <source>
        <dbReference type="ARBA" id="ARBA00022500"/>
    </source>
</evidence>
<dbReference type="GO" id="GO:0007165">
    <property type="term" value="P:signal transduction"/>
    <property type="evidence" value="ECO:0007669"/>
    <property type="project" value="UniProtKB-KW"/>
</dbReference>
<dbReference type="Gene3D" id="1.10.287.950">
    <property type="entry name" value="Methyl-accepting chemotaxis protein"/>
    <property type="match status" value="1"/>
</dbReference>
<feature type="transmembrane region" description="Helical" evidence="8">
    <location>
        <begin position="12"/>
        <end position="32"/>
    </location>
</feature>
<evidence type="ECO:0000256" key="2">
    <source>
        <dbReference type="ARBA" id="ARBA00022475"/>
    </source>
</evidence>
<dbReference type="PROSITE" id="PS50885">
    <property type="entry name" value="HAMP"/>
    <property type="match status" value="1"/>
</dbReference>
<evidence type="ECO:0000256" key="1">
    <source>
        <dbReference type="ARBA" id="ARBA00004236"/>
    </source>
</evidence>
<dbReference type="CDD" id="cd11386">
    <property type="entry name" value="MCP_signal"/>
    <property type="match status" value="1"/>
</dbReference>
<organism evidence="11 12">
    <name type="scientific">Paenibacillus monticola</name>
    <dbReference type="NCBI Taxonomy" id="2666075"/>
    <lineage>
        <taxon>Bacteria</taxon>
        <taxon>Bacillati</taxon>
        <taxon>Bacillota</taxon>
        <taxon>Bacilli</taxon>
        <taxon>Bacillales</taxon>
        <taxon>Paenibacillaceae</taxon>
        <taxon>Paenibacillus</taxon>
    </lineage>
</organism>
<dbReference type="CDD" id="cd06225">
    <property type="entry name" value="HAMP"/>
    <property type="match status" value="1"/>
</dbReference>
<feature type="domain" description="Methyl-accepting transducer" evidence="9">
    <location>
        <begin position="270"/>
        <end position="499"/>
    </location>
</feature>
<dbReference type="InterPro" id="IPR024478">
    <property type="entry name" value="HlyB_4HB_MCP"/>
</dbReference>
<comment type="caution">
    <text evidence="11">The sequence shown here is derived from an EMBL/GenBank/DDBJ whole genome shotgun (WGS) entry which is preliminary data.</text>
</comment>
<evidence type="ECO:0000256" key="5">
    <source>
        <dbReference type="ARBA" id="ARBA00029447"/>
    </source>
</evidence>
<dbReference type="GO" id="GO:0006935">
    <property type="term" value="P:chemotaxis"/>
    <property type="evidence" value="ECO:0007669"/>
    <property type="project" value="UniProtKB-KW"/>
</dbReference>
<accession>A0A7X2H5R5</accession>
<dbReference type="GO" id="GO:0004888">
    <property type="term" value="F:transmembrane signaling receptor activity"/>
    <property type="evidence" value="ECO:0007669"/>
    <property type="project" value="InterPro"/>
</dbReference>
<proteinExistence type="inferred from homology"/>
<dbReference type="SMART" id="SM00304">
    <property type="entry name" value="HAMP"/>
    <property type="match status" value="1"/>
</dbReference>
<dbReference type="Proteomes" id="UP000463051">
    <property type="component" value="Unassembled WGS sequence"/>
</dbReference>
<keyword evidence="8" id="KW-0812">Transmembrane</keyword>
<feature type="domain" description="HAMP" evidence="10">
    <location>
        <begin position="213"/>
        <end position="265"/>
    </location>
</feature>
<evidence type="ECO:0000256" key="4">
    <source>
        <dbReference type="ARBA" id="ARBA00023136"/>
    </source>
</evidence>
<name>A0A7X2H5R5_9BACL</name>
<dbReference type="InterPro" id="IPR051310">
    <property type="entry name" value="MCP_chemotaxis"/>
</dbReference>
<dbReference type="Pfam" id="PF00672">
    <property type="entry name" value="HAMP"/>
    <property type="match status" value="1"/>
</dbReference>
<dbReference type="GO" id="GO:0005886">
    <property type="term" value="C:plasma membrane"/>
    <property type="evidence" value="ECO:0007669"/>
    <property type="project" value="UniProtKB-SubCell"/>
</dbReference>
<dbReference type="PROSITE" id="PS50111">
    <property type="entry name" value="CHEMOTAXIS_TRANSDUC_2"/>
    <property type="match status" value="1"/>
</dbReference>
<keyword evidence="4 8" id="KW-0472">Membrane</keyword>
<feature type="transmembrane region" description="Helical" evidence="8">
    <location>
        <begin position="193"/>
        <end position="211"/>
    </location>
</feature>
<feature type="region of interest" description="Disordered" evidence="7">
    <location>
        <begin position="542"/>
        <end position="563"/>
    </location>
</feature>
<dbReference type="RefSeq" id="WP_154119049.1">
    <property type="nucleotide sequence ID" value="NZ_WJXB01000004.1"/>
</dbReference>
<dbReference type="PANTHER" id="PTHR43531:SF11">
    <property type="entry name" value="METHYL-ACCEPTING CHEMOTAXIS PROTEIN 3"/>
    <property type="match status" value="1"/>
</dbReference>
<evidence type="ECO:0000259" key="10">
    <source>
        <dbReference type="PROSITE" id="PS50885"/>
    </source>
</evidence>
<keyword evidence="2" id="KW-1003">Cell membrane</keyword>
<dbReference type="AlphaFoldDB" id="A0A7X2H5R5"/>
<reference evidence="11 12" key="1">
    <citation type="submission" date="2019-11" db="EMBL/GenBank/DDBJ databases">
        <title>Paenibacillus monticola sp. nov., a novel PGPR strain isolated from mountain sample in China.</title>
        <authorList>
            <person name="Zhao Q."/>
            <person name="Li H.-P."/>
            <person name="Zhang J.-L."/>
        </authorList>
    </citation>
    <scope>NUCLEOTIDE SEQUENCE [LARGE SCALE GENOMIC DNA]</scope>
    <source>
        <strain evidence="11 12">LC-T2</strain>
    </source>
</reference>
<dbReference type="FunFam" id="1.10.287.950:FF:000001">
    <property type="entry name" value="Methyl-accepting chemotaxis sensory transducer"/>
    <property type="match status" value="1"/>
</dbReference>
<comment type="subcellular location">
    <subcellularLocation>
        <location evidence="1">Cell membrane</location>
    </subcellularLocation>
</comment>
<dbReference type="Pfam" id="PF00015">
    <property type="entry name" value="MCPsignal"/>
    <property type="match status" value="1"/>
</dbReference>
<comment type="similarity">
    <text evidence="5">Belongs to the methyl-accepting chemotaxis (MCP) protein family.</text>
</comment>
<evidence type="ECO:0000256" key="7">
    <source>
        <dbReference type="SAM" id="MobiDB-lite"/>
    </source>
</evidence>
<evidence type="ECO:0000259" key="9">
    <source>
        <dbReference type="PROSITE" id="PS50111"/>
    </source>
</evidence>
<dbReference type="InterPro" id="IPR003660">
    <property type="entry name" value="HAMP_dom"/>
</dbReference>
<evidence type="ECO:0000256" key="8">
    <source>
        <dbReference type="SAM" id="Phobius"/>
    </source>
</evidence>
<evidence type="ECO:0000313" key="11">
    <source>
        <dbReference type="EMBL" id="MRN54027.1"/>
    </source>
</evidence>
<keyword evidence="12" id="KW-1185">Reference proteome</keyword>
<protein>
    <submittedName>
        <fullName evidence="11">HAMP domain-containing protein</fullName>
    </submittedName>
</protein>
<keyword evidence="6" id="KW-0807">Transducer</keyword>
<dbReference type="InterPro" id="IPR004090">
    <property type="entry name" value="Chemotax_Me-accpt_rcpt"/>
</dbReference>
<keyword evidence="3" id="KW-0145">Chemotaxis</keyword>
<dbReference type="Pfam" id="PF12729">
    <property type="entry name" value="4HB_MCP_1"/>
    <property type="match status" value="1"/>
</dbReference>
<dbReference type="SUPFAM" id="SSF58104">
    <property type="entry name" value="Methyl-accepting chemotaxis protein (MCP) signaling domain"/>
    <property type="match status" value="1"/>
</dbReference>
<dbReference type="Gene3D" id="6.10.340.10">
    <property type="match status" value="1"/>
</dbReference>
<dbReference type="InterPro" id="IPR004089">
    <property type="entry name" value="MCPsignal_dom"/>
</dbReference>
<evidence type="ECO:0000256" key="6">
    <source>
        <dbReference type="PROSITE-ProRule" id="PRU00284"/>
    </source>
</evidence>
<keyword evidence="8" id="KW-1133">Transmembrane helix</keyword>
<dbReference type="PANTHER" id="PTHR43531">
    <property type="entry name" value="PROTEIN ICFG"/>
    <property type="match status" value="1"/>
</dbReference>
<gene>
    <name evidence="11" type="ORF">GJB61_13660</name>
</gene>
<dbReference type="SMART" id="SM00283">
    <property type="entry name" value="MA"/>
    <property type="match status" value="1"/>
</dbReference>